<organism evidence="2 3">
    <name type="scientific">Rhodopirellula baltica SH28</name>
    <dbReference type="NCBI Taxonomy" id="993517"/>
    <lineage>
        <taxon>Bacteria</taxon>
        <taxon>Pseudomonadati</taxon>
        <taxon>Planctomycetota</taxon>
        <taxon>Planctomycetia</taxon>
        <taxon>Pirellulales</taxon>
        <taxon>Pirellulaceae</taxon>
        <taxon>Rhodopirellula</taxon>
    </lineage>
</organism>
<accession>K5DDN4</accession>
<evidence type="ECO:0000313" key="3">
    <source>
        <dbReference type="Proteomes" id="UP000007993"/>
    </source>
</evidence>
<evidence type="ECO:0000313" key="2">
    <source>
        <dbReference type="EMBL" id="EKK00939.1"/>
    </source>
</evidence>
<dbReference type="PATRIC" id="fig|993517.3.peg.4088"/>
<name>K5DDN4_RHOBT</name>
<feature type="compositionally biased region" description="Basic and acidic residues" evidence="1">
    <location>
        <begin position="43"/>
        <end position="63"/>
    </location>
</feature>
<reference evidence="2 3" key="1">
    <citation type="journal article" date="2013" name="Mar. Genomics">
        <title>Expression of sulfatases in Rhodopirellula baltica and the diversity of sulfatases in the genus Rhodopirellula.</title>
        <authorList>
            <person name="Wegner C.E."/>
            <person name="Richter-Heitmann T."/>
            <person name="Klindworth A."/>
            <person name="Klockow C."/>
            <person name="Richter M."/>
            <person name="Achstetter T."/>
            <person name="Glockner F.O."/>
            <person name="Harder J."/>
        </authorList>
    </citation>
    <scope>NUCLEOTIDE SEQUENCE [LARGE SCALE GENOMIC DNA]</scope>
    <source>
        <strain evidence="2 3">SH28</strain>
    </source>
</reference>
<comment type="caution">
    <text evidence="2">The sequence shown here is derived from an EMBL/GenBank/DDBJ whole genome shotgun (WGS) entry which is preliminary data.</text>
</comment>
<sequence>MELFWQTPRFPRATEANSKTAHMVLPDHSCRRASRLPVAGDEPQDRMKHDFMARGREFSDPDD</sequence>
<gene>
    <name evidence="2" type="ORF">RBSH_03765</name>
</gene>
<dbReference type="EMBL" id="AMCW01000108">
    <property type="protein sequence ID" value="EKK00939.1"/>
    <property type="molecule type" value="Genomic_DNA"/>
</dbReference>
<dbReference type="Proteomes" id="UP000007993">
    <property type="component" value="Unassembled WGS sequence"/>
</dbReference>
<protein>
    <submittedName>
        <fullName evidence="2">Uncharacterized protein</fullName>
    </submittedName>
</protein>
<dbReference type="AlphaFoldDB" id="K5DDN4"/>
<proteinExistence type="predicted"/>
<feature type="region of interest" description="Disordered" evidence="1">
    <location>
        <begin position="34"/>
        <end position="63"/>
    </location>
</feature>
<evidence type="ECO:0000256" key="1">
    <source>
        <dbReference type="SAM" id="MobiDB-lite"/>
    </source>
</evidence>